<dbReference type="PRINTS" id="PR00080">
    <property type="entry name" value="SDRFAMILY"/>
</dbReference>
<dbReference type="PRINTS" id="PR00081">
    <property type="entry name" value="GDHRDH"/>
</dbReference>
<organism evidence="4 5">
    <name type="scientific">Viridothelium virens</name>
    <name type="common">Speckled blister lichen</name>
    <name type="synonym">Trypethelium virens</name>
    <dbReference type="NCBI Taxonomy" id="1048519"/>
    <lineage>
        <taxon>Eukaryota</taxon>
        <taxon>Fungi</taxon>
        <taxon>Dikarya</taxon>
        <taxon>Ascomycota</taxon>
        <taxon>Pezizomycotina</taxon>
        <taxon>Dothideomycetes</taxon>
        <taxon>Dothideomycetes incertae sedis</taxon>
        <taxon>Trypetheliales</taxon>
        <taxon>Trypetheliaceae</taxon>
        <taxon>Viridothelium</taxon>
    </lineage>
</organism>
<keyword evidence="5" id="KW-1185">Reference proteome</keyword>
<dbReference type="GO" id="GO:0016616">
    <property type="term" value="F:oxidoreductase activity, acting on the CH-OH group of donors, NAD or NADP as acceptor"/>
    <property type="evidence" value="ECO:0007669"/>
    <property type="project" value="TreeGrafter"/>
</dbReference>
<dbReference type="InterPro" id="IPR036291">
    <property type="entry name" value="NAD(P)-bd_dom_sf"/>
</dbReference>
<evidence type="ECO:0000256" key="1">
    <source>
        <dbReference type="ARBA" id="ARBA00006484"/>
    </source>
</evidence>
<dbReference type="AlphaFoldDB" id="A0A6A6HAH7"/>
<dbReference type="OrthoDB" id="1933717at2759"/>
<dbReference type="Proteomes" id="UP000800092">
    <property type="component" value="Unassembled WGS sequence"/>
</dbReference>
<dbReference type="CDD" id="cd05233">
    <property type="entry name" value="SDR_c"/>
    <property type="match status" value="1"/>
</dbReference>
<proteinExistence type="inferred from homology"/>
<protein>
    <submittedName>
        <fullName evidence="4">NAD(P)-binding protein</fullName>
    </submittedName>
</protein>
<dbReference type="PANTHER" id="PTHR42760:SF37">
    <property type="entry name" value="CLAVALDEHYDE DEHYDROGENASE"/>
    <property type="match status" value="1"/>
</dbReference>
<reference evidence="4" key="1">
    <citation type="journal article" date="2020" name="Stud. Mycol.">
        <title>101 Dothideomycetes genomes: a test case for predicting lifestyles and emergence of pathogens.</title>
        <authorList>
            <person name="Haridas S."/>
            <person name="Albert R."/>
            <person name="Binder M."/>
            <person name="Bloem J."/>
            <person name="Labutti K."/>
            <person name="Salamov A."/>
            <person name="Andreopoulos B."/>
            <person name="Baker S."/>
            <person name="Barry K."/>
            <person name="Bills G."/>
            <person name="Bluhm B."/>
            <person name="Cannon C."/>
            <person name="Castanera R."/>
            <person name="Culley D."/>
            <person name="Daum C."/>
            <person name="Ezra D."/>
            <person name="Gonzalez J."/>
            <person name="Henrissat B."/>
            <person name="Kuo A."/>
            <person name="Liang C."/>
            <person name="Lipzen A."/>
            <person name="Lutzoni F."/>
            <person name="Magnuson J."/>
            <person name="Mondo S."/>
            <person name="Nolan M."/>
            <person name="Ohm R."/>
            <person name="Pangilinan J."/>
            <person name="Park H.-J."/>
            <person name="Ramirez L."/>
            <person name="Alfaro M."/>
            <person name="Sun H."/>
            <person name="Tritt A."/>
            <person name="Yoshinaga Y."/>
            <person name="Zwiers L.-H."/>
            <person name="Turgeon B."/>
            <person name="Goodwin S."/>
            <person name="Spatafora J."/>
            <person name="Crous P."/>
            <person name="Grigoriev I."/>
        </authorList>
    </citation>
    <scope>NUCLEOTIDE SEQUENCE</scope>
    <source>
        <strain evidence="4">Tuck. ex Michener</strain>
    </source>
</reference>
<keyword evidence="2" id="KW-0560">Oxidoreductase</keyword>
<dbReference type="Pfam" id="PF00106">
    <property type="entry name" value="adh_short"/>
    <property type="match status" value="1"/>
</dbReference>
<dbReference type="EMBL" id="ML991795">
    <property type="protein sequence ID" value="KAF2234821.1"/>
    <property type="molecule type" value="Genomic_DNA"/>
</dbReference>
<dbReference type="InterPro" id="IPR002347">
    <property type="entry name" value="SDR_fam"/>
</dbReference>
<accession>A0A6A6HAH7</accession>
<evidence type="ECO:0000256" key="3">
    <source>
        <dbReference type="RuleBase" id="RU000363"/>
    </source>
</evidence>
<comment type="similarity">
    <text evidence="1 3">Belongs to the short-chain dehydrogenases/reductases (SDR) family.</text>
</comment>
<evidence type="ECO:0000313" key="4">
    <source>
        <dbReference type="EMBL" id="KAF2234821.1"/>
    </source>
</evidence>
<sequence length="302" mass="32643">MPPPRGTPNPIEGPGDYDMVPTIHNDTYPAIDPSKADLSGKAVFVSGASKSLGKAMAIAFAKGGASYIALGARSDVSNTERDCLSAAAASGRPAPQILPLKFDVTSVESVDNAATEVRKAFGRIDIIINNAGILSRDMIKDSDPEVWWNTWNVNLRGPYLVTRAFLPLMLEGGEKTFITVSSVGAHCIGAGLNAYQPSKLAVLRFTEFICAEYAEQGVLAFSIHPGNIPTDIVGGPENLPDFLKPVFVETAELSADSLVYLTSEKRDWLAGRYINCTWDLPKLMAKKEEIVKDDKLKVRMVI</sequence>
<dbReference type="Gene3D" id="3.40.50.720">
    <property type="entry name" value="NAD(P)-binding Rossmann-like Domain"/>
    <property type="match status" value="1"/>
</dbReference>
<dbReference type="SUPFAM" id="SSF51735">
    <property type="entry name" value="NAD(P)-binding Rossmann-fold domains"/>
    <property type="match status" value="1"/>
</dbReference>
<evidence type="ECO:0000313" key="5">
    <source>
        <dbReference type="Proteomes" id="UP000800092"/>
    </source>
</evidence>
<gene>
    <name evidence="4" type="ORF">EV356DRAFT_135766</name>
</gene>
<name>A0A6A6HAH7_VIRVR</name>
<dbReference type="PANTHER" id="PTHR42760">
    <property type="entry name" value="SHORT-CHAIN DEHYDROGENASES/REDUCTASES FAMILY MEMBER"/>
    <property type="match status" value="1"/>
</dbReference>
<evidence type="ECO:0000256" key="2">
    <source>
        <dbReference type="ARBA" id="ARBA00023002"/>
    </source>
</evidence>